<dbReference type="InterPro" id="IPR054156">
    <property type="entry name" value="YxaF_TetR_C"/>
</dbReference>
<dbReference type="AlphaFoldDB" id="A0A518HSJ5"/>
<evidence type="ECO:0000256" key="3">
    <source>
        <dbReference type="ARBA" id="ARBA00023163"/>
    </source>
</evidence>
<dbReference type="Pfam" id="PF00440">
    <property type="entry name" value="TetR_N"/>
    <property type="match status" value="1"/>
</dbReference>
<dbReference type="InterPro" id="IPR036271">
    <property type="entry name" value="Tet_transcr_reg_TetR-rel_C_sf"/>
</dbReference>
<reference evidence="6 7" key="1">
    <citation type="submission" date="2019-03" db="EMBL/GenBank/DDBJ databases">
        <title>Deep-cultivation of Planctomycetes and their phenomic and genomic characterization uncovers novel biology.</title>
        <authorList>
            <person name="Wiegand S."/>
            <person name="Jogler M."/>
            <person name="Boedeker C."/>
            <person name="Pinto D."/>
            <person name="Vollmers J."/>
            <person name="Rivas-Marin E."/>
            <person name="Kohn T."/>
            <person name="Peeters S.H."/>
            <person name="Heuer A."/>
            <person name="Rast P."/>
            <person name="Oberbeckmann S."/>
            <person name="Bunk B."/>
            <person name="Jeske O."/>
            <person name="Meyerdierks A."/>
            <person name="Storesund J.E."/>
            <person name="Kallscheuer N."/>
            <person name="Luecker S."/>
            <person name="Lage O.M."/>
            <person name="Pohl T."/>
            <person name="Merkel B.J."/>
            <person name="Hornburger P."/>
            <person name="Mueller R.-W."/>
            <person name="Bruemmer F."/>
            <person name="Labrenz M."/>
            <person name="Spormann A.M."/>
            <person name="Op den Camp H."/>
            <person name="Overmann J."/>
            <person name="Amann R."/>
            <person name="Jetten M.S.M."/>
            <person name="Mascher T."/>
            <person name="Medema M.H."/>
            <person name="Devos D.P."/>
            <person name="Kaster A.-K."/>
            <person name="Ovreas L."/>
            <person name="Rohde M."/>
            <person name="Galperin M.Y."/>
            <person name="Jogler C."/>
        </authorList>
    </citation>
    <scope>NUCLEOTIDE SEQUENCE [LARGE SCALE GENOMIC DNA]</scope>
    <source>
        <strain evidence="6 7">Enr13</strain>
    </source>
</reference>
<dbReference type="SUPFAM" id="SSF46689">
    <property type="entry name" value="Homeodomain-like"/>
    <property type="match status" value="1"/>
</dbReference>
<keyword evidence="3" id="KW-0804">Transcription</keyword>
<dbReference type="InterPro" id="IPR001647">
    <property type="entry name" value="HTH_TetR"/>
</dbReference>
<evidence type="ECO:0000256" key="2">
    <source>
        <dbReference type="ARBA" id="ARBA00023125"/>
    </source>
</evidence>
<evidence type="ECO:0000256" key="1">
    <source>
        <dbReference type="ARBA" id="ARBA00023015"/>
    </source>
</evidence>
<feature type="domain" description="HTH tetR-type" evidence="4">
    <location>
        <begin position="11"/>
        <end position="56"/>
    </location>
</feature>
<evidence type="ECO:0000259" key="5">
    <source>
        <dbReference type="Pfam" id="PF21993"/>
    </source>
</evidence>
<dbReference type="EMBL" id="CP037423">
    <property type="protein sequence ID" value="QDV43827.1"/>
    <property type="molecule type" value="Genomic_DNA"/>
</dbReference>
<dbReference type="Proteomes" id="UP000319004">
    <property type="component" value="Chromosome"/>
</dbReference>
<dbReference type="GO" id="GO:0003677">
    <property type="term" value="F:DNA binding"/>
    <property type="evidence" value="ECO:0007669"/>
    <property type="project" value="UniProtKB-KW"/>
</dbReference>
<dbReference type="PANTHER" id="PTHR47506">
    <property type="entry name" value="TRANSCRIPTIONAL REGULATORY PROTEIN"/>
    <property type="match status" value="1"/>
</dbReference>
<sequence>MNRLSRDIFVERTRELLTRQGCTDVSLSTVLNACDANKGSLYHFFPKGKDELVVAAIQRQAGFAISMNQDFLTRSDSTAEAVFHCLESLAKKMAASDFNLCLPFSAVGAISGDASEELRSACADTLAKLESLFAESLKREGLSAKLAKEIASLIVSTVEGALLQARTRKIATPLKVAATALRSAIEFHTSAS</sequence>
<keyword evidence="1" id="KW-0805">Transcription regulation</keyword>
<keyword evidence="2" id="KW-0238">DNA-binding</keyword>
<gene>
    <name evidence="6" type="primary">yxaF</name>
    <name evidence="6" type="ORF">Enr13x_36870</name>
</gene>
<feature type="domain" description="Transcriptional regulator LmrA/YxaF-like C-terminal" evidence="5">
    <location>
        <begin position="79"/>
        <end position="179"/>
    </location>
</feature>
<organism evidence="6 7">
    <name type="scientific">Stieleria neptunia</name>
    <dbReference type="NCBI Taxonomy" id="2527979"/>
    <lineage>
        <taxon>Bacteria</taxon>
        <taxon>Pseudomonadati</taxon>
        <taxon>Planctomycetota</taxon>
        <taxon>Planctomycetia</taxon>
        <taxon>Pirellulales</taxon>
        <taxon>Pirellulaceae</taxon>
        <taxon>Stieleria</taxon>
    </lineage>
</organism>
<accession>A0A518HSJ5</accession>
<dbReference type="InterPro" id="IPR009057">
    <property type="entry name" value="Homeodomain-like_sf"/>
</dbReference>
<dbReference type="Pfam" id="PF21993">
    <property type="entry name" value="TetR_C_13_2"/>
    <property type="match status" value="1"/>
</dbReference>
<dbReference type="SUPFAM" id="SSF48498">
    <property type="entry name" value="Tetracyclin repressor-like, C-terminal domain"/>
    <property type="match status" value="1"/>
</dbReference>
<proteinExistence type="predicted"/>
<dbReference type="PANTHER" id="PTHR47506:SF3">
    <property type="entry name" value="HTH-TYPE TRANSCRIPTIONAL REGULATOR LMRA"/>
    <property type="match status" value="1"/>
</dbReference>
<evidence type="ECO:0000313" key="7">
    <source>
        <dbReference type="Proteomes" id="UP000319004"/>
    </source>
</evidence>
<dbReference type="Gene3D" id="1.10.357.10">
    <property type="entry name" value="Tetracycline Repressor, domain 2"/>
    <property type="match status" value="1"/>
</dbReference>
<keyword evidence="7" id="KW-1185">Reference proteome</keyword>
<evidence type="ECO:0000259" key="4">
    <source>
        <dbReference type="Pfam" id="PF00440"/>
    </source>
</evidence>
<name>A0A518HSJ5_9BACT</name>
<dbReference type="KEGG" id="snep:Enr13x_36870"/>
<dbReference type="RefSeq" id="WP_197456101.1">
    <property type="nucleotide sequence ID" value="NZ_CP037423.1"/>
</dbReference>
<protein>
    <submittedName>
        <fullName evidence="6">Putative HTH-type transcriptional regulator YxaF</fullName>
    </submittedName>
</protein>
<evidence type="ECO:0000313" key="6">
    <source>
        <dbReference type="EMBL" id="QDV43827.1"/>
    </source>
</evidence>